<evidence type="ECO:0000313" key="2">
    <source>
        <dbReference type="EMBL" id="RHA80297.1"/>
    </source>
</evidence>
<dbReference type="SMART" id="SM00635">
    <property type="entry name" value="BID_2"/>
    <property type="match status" value="1"/>
</dbReference>
<evidence type="ECO:0000313" key="3">
    <source>
        <dbReference type="Proteomes" id="UP000285740"/>
    </source>
</evidence>
<dbReference type="RefSeq" id="WP_118030468.1">
    <property type="nucleotide sequence ID" value="NZ_QSFV01000017.1"/>
</dbReference>
<dbReference type="InterPro" id="IPR003961">
    <property type="entry name" value="FN3_dom"/>
</dbReference>
<feature type="domain" description="Fibronectin type-III" evidence="1">
    <location>
        <begin position="243"/>
        <end position="334"/>
    </location>
</feature>
<dbReference type="EMBL" id="QSFV01000017">
    <property type="protein sequence ID" value="RHA80297.1"/>
    <property type="molecule type" value="Genomic_DNA"/>
</dbReference>
<name>A0A413T6X6_9FIRM</name>
<dbReference type="AlphaFoldDB" id="A0A413T6X6"/>
<dbReference type="SUPFAM" id="SSF49265">
    <property type="entry name" value="Fibronectin type III"/>
    <property type="match status" value="1"/>
</dbReference>
<sequence>MKDIVKSTLTGIILVFCVVFALMIQTNAAESDLDNLDNNDISQTIGNAGELQKDESVTTTLSEKHGCEYYKIIIDEESKVIINYKSNAGQSTFQLYDNELSLIKEEKVKGGRYRKSVKYSEEITLKPGVYYIKVLTEDEESTGKYKRIYSISYSFNNYVKSITVTGNKTVSVNKTIRLKAIVKPDNATAKDIEWEVSNTGSAVIDTNTGILRAYKPGKVNVIAKATDGSGVKATFTVIIKPSKVSNLKIKRTGRKKIKVSWYNVYNASGYQLQYGRRKSTSRAKYRRISARKSTGTLSKIKNRKNYFVRVRAYYKSDNKNYYGDWSSYKKINIK</sequence>
<dbReference type="Proteomes" id="UP000285740">
    <property type="component" value="Unassembled WGS sequence"/>
</dbReference>
<accession>A0A413T6X6</accession>
<dbReference type="InterPro" id="IPR036116">
    <property type="entry name" value="FN3_sf"/>
</dbReference>
<organism evidence="2 3">
    <name type="scientific">Eubacterium ventriosum</name>
    <dbReference type="NCBI Taxonomy" id="39496"/>
    <lineage>
        <taxon>Bacteria</taxon>
        <taxon>Bacillati</taxon>
        <taxon>Bacillota</taxon>
        <taxon>Clostridia</taxon>
        <taxon>Eubacteriales</taxon>
        <taxon>Eubacteriaceae</taxon>
        <taxon>Eubacterium</taxon>
    </lineage>
</organism>
<evidence type="ECO:0000259" key="1">
    <source>
        <dbReference type="PROSITE" id="PS50853"/>
    </source>
</evidence>
<comment type="caution">
    <text evidence="2">The sequence shown here is derived from an EMBL/GenBank/DDBJ whole genome shotgun (WGS) entry which is preliminary data.</text>
</comment>
<dbReference type="Gene3D" id="2.60.40.10">
    <property type="entry name" value="Immunoglobulins"/>
    <property type="match status" value="1"/>
</dbReference>
<protein>
    <recommendedName>
        <fullName evidence="1">Fibronectin type-III domain-containing protein</fullName>
    </recommendedName>
</protein>
<proteinExistence type="predicted"/>
<dbReference type="InterPro" id="IPR008964">
    <property type="entry name" value="Invasin/intimin_cell_adhesion"/>
</dbReference>
<reference evidence="2 3" key="1">
    <citation type="submission" date="2018-08" db="EMBL/GenBank/DDBJ databases">
        <title>A genome reference for cultivated species of the human gut microbiota.</title>
        <authorList>
            <person name="Zou Y."/>
            <person name="Xue W."/>
            <person name="Luo G."/>
        </authorList>
    </citation>
    <scope>NUCLEOTIDE SEQUENCE [LARGE SCALE GENOMIC DNA]</scope>
    <source>
        <strain evidence="2 3">AM42-30</strain>
    </source>
</reference>
<gene>
    <name evidence="2" type="ORF">DW918_06485</name>
</gene>
<dbReference type="PROSITE" id="PS50853">
    <property type="entry name" value="FN3"/>
    <property type="match status" value="1"/>
</dbReference>
<dbReference type="SUPFAM" id="SSF49373">
    <property type="entry name" value="Invasin/intimin cell-adhesion fragments"/>
    <property type="match status" value="1"/>
</dbReference>
<dbReference type="Gene3D" id="2.60.40.1080">
    <property type="match status" value="1"/>
</dbReference>
<dbReference type="InterPro" id="IPR003343">
    <property type="entry name" value="Big_2"/>
</dbReference>
<dbReference type="Pfam" id="PF02368">
    <property type="entry name" value="Big_2"/>
    <property type="match status" value="1"/>
</dbReference>
<dbReference type="CDD" id="cd00063">
    <property type="entry name" value="FN3"/>
    <property type="match status" value="1"/>
</dbReference>
<dbReference type="Gene3D" id="2.60.120.380">
    <property type="match status" value="1"/>
</dbReference>
<dbReference type="InterPro" id="IPR013783">
    <property type="entry name" value="Ig-like_fold"/>
</dbReference>